<keyword evidence="14" id="KW-0406">Ion transport</keyword>
<evidence type="ECO:0000259" key="17">
    <source>
        <dbReference type="PROSITE" id="PS50846"/>
    </source>
</evidence>
<evidence type="ECO:0000256" key="9">
    <source>
        <dbReference type="ARBA" id="ARBA00022840"/>
    </source>
</evidence>
<dbReference type="Pfam" id="PF00702">
    <property type="entry name" value="Hydrolase"/>
    <property type="match status" value="1"/>
</dbReference>
<dbReference type="FunFam" id="3.30.70.100:FF:000001">
    <property type="entry name" value="ATPase copper transporting beta"/>
    <property type="match status" value="1"/>
</dbReference>
<feature type="transmembrane region" description="Helical" evidence="16">
    <location>
        <begin position="786"/>
        <end position="808"/>
    </location>
</feature>
<keyword evidence="3" id="KW-0813">Transport</keyword>
<comment type="similarity">
    <text evidence="2 16">Belongs to the cation transport ATPase (P-type) (TC 3.A.3) family. Type IB subfamily.</text>
</comment>
<dbReference type="Gene3D" id="3.40.50.1000">
    <property type="entry name" value="HAD superfamily/HAD-like"/>
    <property type="match status" value="1"/>
</dbReference>
<dbReference type="InterPro" id="IPR044492">
    <property type="entry name" value="P_typ_ATPase_HD_dom"/>
</dbReference>
<dbReference type="GO" id="GO:0005524">
    <property type="term" value="F:ATP binding"/>
    <property type="evidence" value="ECO:0007669"/>
    <property type="project" value="UniProtKB-UniRule"/>
</dbReference>
<gene>
    <name evidence="18" type="primary">actP_1</name>
    <name evidence="18" type="ORF">TA5114_00868</name>
</gene>
<keyword evidence="7 16" id="KW-0547">Nucleotide-binding</keyword>
<dbReference type="SFLD" id="SFLDF00027">
    <property type="entry name" value="p-type_atpase"/>
    <property type="match status" value="1"/>
</dbReference>
<keyword evidence="11" id="KW-1278">Translocase</keyword>
<evidence type="ECO:0000256" key="12">
    <source>
        <dbReference type="ARBA" id="ARBA00022989"/>
    </source>
</evidence>
<dbReference type="Gene3D" id="3.30.70.100">
    <property type="match status" value="2"/>
</dbReference>
<feature type="transmembrane region" description="Helical" evidence="16">
    <location>
        <begin position="417"/>
        <end position="439"/>
    </location>
</feature>
<dbReference type="GO" id="GO:0055070">
    <property type="term" value="P:copper ion homeostasis"/>
    <property type="evidence" value="ECO:0007669"/>
    <property type="project" value="TreeGrafter"/>
</dbReference>
<dbReference type="NCBIfam" id="TIGR01525">
    <property type="entry name" value="ATPase-IB_hvy"/>
    <property type="match status" value="1"/>
</dbReference>
<evidence type="ECO:0000256" key="8">
    <source>
        <dbReference type="ARBA" id="ARBA00022796"/>
    </source>
</evidence>
<evidence type="ECO:0000256" key="16">
    <source>
        <dbReference type="RuleBase" id="RU362081"/>
    </source>
</evidence>
<feature type="transmembrane region" description="Helical" evidence="16">
    <location>
        <begin position="196"/>
        <end position="216"/>
    </location>
</feature>
<feature type="domain" description="HMA" evidence="17">
    <location>
        <begin position="72"/>
        <end position="138"/>
    </location>
</feature>
<accession>A0A0P1IV45</accession>
<dbReference type="InterPro" id="IPR018303">
    <property type="entry name" value="ATPase_P-typ_P_site"/>
</dbReference>
<evidence type="ECO:0000256" key="3">
    <source>
        <dbReference type="ARBA" id="ARBA00022448"/>
    </source>
</evidence>
<keyword evidence="5 16" id="KW-0479">Metal-binding</keyword>
<dbReference type="GO" id="GO:0043682">
    <property type="term" value="F:P-type divalent copper transporter activity"/>
    <property type="evidence" value="ECO:0007669"/>
    <property type="project" value="TreeGrafter"/>
</dbReference>
<feature type="transmembrane region" description="Helical" evidence="16">
    <location>
        <begin position="445"/>
        <end position="468"/>
    </location>
</feature>
<evidence type="ECO:0000256" key="4">
    <source>
        <dbReference type="ARBA" id="ARBA00022692"/>
    </source>
</evidence>
<organism evidence="18 19">
    <name type="scientific">Cognatishimia activa</name>
    <dbReference type="NCBI Taxonomy" id="1715691"/>
    <lineage>
        <taxon>Bacteria</taxon>
        <taxon>Pseudomonadati</taxon>
        <taxon>Pseudomonadota</taxon>
        <taxon>Alphaproteobacteria</taxon>
        <taxon>Rhodobacterales</taxon>
        <taxon>Paracoccaceae</taxon>
        <taxon>Cognatishimia</taxon>
    </lineage>
</organism>
<proteinExistence type="inferred from homology"/>
<dbReference type="InterPro" id="IPR036163">
    <property type="entry name" value="HMA_dom_sf"/>
</dbReference>
<dbReference type="GO" id="GO:0005507">
    <property type="term" value="F:copper ion binding"/>
    <property type="evidence" value="ECO:0007669"/>
    <property type="project" value="InterPro"/>
</dbReference>
<dbReference type="AlphaFoldDB" id="A0A0P1IV45"/>
<dbReference type="PANTHER" id="PTHR43520">
    <property type="entry name" value="ATP7, ISOFORM B"/>
    <property type="match status" value="1"/>
</dbReference>
<dbReference type="Gene3D" id="3.40.1110.10">
    <property type="entry name" value="Calcium-transporting ATPase, cytoplasmic domain N"/>
    <property type="match status" value="1"/>
</dbReference>
<dbReference type="PROSITE" id="PS00154">
    <property type="entry name" value="ATPASE_E1_E2"/>
    <property type="match status" value="1"/>
</dbReference>
<keyword evidence="15 16" id="KW-0472">Membrane</keyword>
<keyword evidence="9 16" id="KW-0067">ATP-binding</keyword>
<evidence type="ECO:0000256" key="10">
    <source>
        <dbReference type="ARBA" id="ARBA00022842"/>
    </source>
</evidence>
<protein>
    <submittedName>
        <fullName evidence="18">Copper-transporting P-type ATPase</fullName>
        <ecNumber evidence="18">3.6.3.4</ecNumber>
    </submittedName>
</protein>
<dbReference type="SUPFAM" id="SSF81665">
    <property type="entry name" value="Calcium ATPase, transmembrane domain M"/>
    <property type="match status" value="1"/>
</dbReference>
<dbReference type="RefSeq" id="WP_058314094.1">
    <property type="nucleotide sequence ID" value="NZ_CYTO01000026.1"/>
</dbReference>
<feature type="transmembrane region" description="Helical" evidence="16">
    <location>
        <begin position="264"/>
        <end position="283"/>
    </location>
</feature>
<dbReference type="InterPro" id="IPR027256">
    <property type="entry name" value="P-typ_ATPase_IB"/>
</dbReference>
<dbReference type="Gene3D" id="2.70.150.10">
    <property type="entry name" value="Calcium-transporting ATPase, cytoplasmic transduction domain A"/>
    <property type="match status" value="1"/>
</dbReference>
<evidence type="ECO:0000256" key="11">
    <source>
        <dbReference type="ARBA" id="ARBA00022967"/>
    </source>
</evidence>
<dbReference type="InterPro" id="IPR006122">
    <property type="entry name" value="HMA_Cu_ion-bd"/>
</dbReference>
<feature type="transmembrane region" description="Helical" evidence="16">
    <location>
        <begin position="761"/>
        <end position="780"/>
    </location>
</feature>
<feature type="transmembrane region" description="Helical" evidence="16">
    <location>
        <begin position="158"/>
        <end position="176"/>
    </location>
</feature>
<keyword evidence="16" id="KW-1003">Cell membrane</keyword>
<evidence type="ECO:0000256" key="7">
    <source>
        <dbReference type="ARBA" id="ARBA00022741"/>
    </source>
</evidence>
<keyword evidence="18" id="KW-0378">Hydrolase</keyword>
<evidence type="ECO:0000256" key="2">
    <source>
        <dbReference type="ARBA" id="ARBA00006024"/>
    </source>
</evidence>
<dbReference type="SUPFAM" id="SSF55008">
    <property type="entry name" value="HMA, heavy metal-associated domain"/>
    <property type="match status" value="2"/>
</dbReference>
<evidence type="ECO:0000256" key="5">
    <source>
        <dbReference type="ARBA" id="ARBA00022723"/>
    </source>
</evidence>
<dbReference type="GO" id="GO:0005886">
    <property type="term" value="C:plasma membrane"/>
    <property type="evidence" value="ECO:0007669"/>
    <property type="project" value="UniProtKB-SubCell"/>
</dbReference>
<dbReference type="InterPro" id="IPR008250">
    <property type="entry name" value="ATPase_P-typ_transduc_dom_A_sf"/>
</dbReference>
<dbReference type="InterPro" id="IPR017969">
    <property type="entry name" value="Heavy-metal-associated_CS"/>
</dbReference>
<dbReference type="EC" id="3.6.3.4" evidence="18"/>
<dbReference type="CDD" id="cd00371">
    <property type="entry name" value="HMA"/>
    <property type="match status" value="2"/>
</dbReference>
<keyword evidence="4 16" id="KW-0812">Transmembrane</keyword>
<dbReference type="PRINTS" id="PR00119">
    <property type="entry name" value="CATATPASE"/>
</dbReference>
<dbReference type="NCBIfam" id="TIGR00003">
    <property type="entry name" value="copper ion binding protein"/>
    <property type="match status" value="1"/>
</dbReference>
<dbReference type="EMBL" id="CYUE01000007">
    <property type="protein sequence ID" value="CUK25078.1"/>
    <property type="molecule type" value="Genomic_DNA"/>
</dbReference>
<dbReference type="SFLD" id="SFLDS00003">
    <property type="entry name" value="Haloacid_Dehalogenase"/>
    <property type="match status" value="1"/>
</dbReference>
<dbReference type="GO" id="GO:0016887">
    <property type="term" value="F:ATP hydrolysis activity"/>
    <property type="evidence" value="ECO:0007669"/>
    <property type="project" value="InterPro"/>
</dbReference>
<dbReference type="InterPro" id="IPR036412">
    <property type="entry name" value="HAD-like_sf"/>
</dbReference>
<dbReference type="InterPro" id="IPR023298">
    <property type="entry name" value="ATPase_P-typ_TM_dom_sf"/>
</dbReference>
<comment type="subcellular location">
    <subcellularLocation>
        <location evidence="16">Cell membrane</location>
    </subcellularLocation>
    <subcellularLocation>
        <location evidence="1">Endomembrane system</location>
        <topology evidence="1">Multi-pass membrane protein</topology>
    </subcellularLocation>
</comment>
<keyword evidence="10" id="KW-0460">Magnesium</keyword>
<keyword evidence="6" id="KW-0677">Repeat</keyword>
<dbReference type="PRINTS" id="PR00943">
    <property type="entry name" value="CUATPASE"/>
</dbReference>
<dbReference type="PROSITE" id="PS50846">
    <property type="entry name" value="HMA_2"/>
    <property type="match status" value="2"/>
</dbReference>
<evidence type="ECO:0000313" key="19">
    <source>
        <dbReference type="Proteomes" id="UP000051184"/>
    </source>
</evidence>
<dbReference type="STRING" id="1715691.TA5113_03277"/>
<evidence type="ECO:0000313" key="18">
    <source>
        <dbReference type="EMBL" id="CUK25078.1"/>
    </source>
</evidence>
<evidence type="ECO:0000256" key="1">
    <source>
        <dbReference type="ARBA" id="ARBA00004127"/>
    </source>
</evidence>
<dbReference type="GO" id="GO:0012505">
    <property type="term" value="C:endomembrane system"/>
    <property type="evidence" value="ECO:0007669"/>
    <property type="project" value="UniProtKB-SubCell"/>
</dbReference>
<evidence type="ECO:0000256" key="15">
    <source>
        <dbReference type="ARBA" id="ARBA00023136"/>
    </source>
</evidence>
<dbReference type="SFLD" id="SFLDG00002">
    <property type="entry name" value="C1.7:_P-type_atpase_like"/>
    <property type="match status" value="1"/>
</dbReference>
<dbReference type="CDD" id="cd02094">
    <property type="entry name" value="P-type_ATPase_Cu-like"/>
    <property type="match status" value="1"/>
</dbReference>
<dbReference type="InterPro" id="IPR006121">
    <property type="entry name" value="HMA_dom"/>
</dbReference>
<dbReference type="OrthoDB" id="9807843at2"/>
<dbReference type="Proteomes" id="UP000051184">
    <property type="component" value="Unassembled WGS sequence"/>
</dbReference>
<reference evidence="19" key="1">
    <citation type="submission" date="2015-09" db="EMBL/GenBank/DDBJ databases">
        <authorList>
            <person name="Rodrigo-Torres Lidia"/>
            <person name="Arahal R.David."/>
        </authorList>
    </citation>
    <scope>NUCLEOTIDE SEQUENCE [LARGE SCALE GENOMIC DNA]</scope>
    <source>
        <strain evidence="19">CECT 5114</strain>
    </source>
</reference>
<dbReference type="PANTHER" id="PTHR43520:SF8">
    <property type="entry name" value="P-TYPE CU(+) TRANSPORTER"/>
    <property type="match status" value="1"/>
</dbReference>
<dbReference type="SUPFAM" id="SSF56784">
    <property type="entry name" value="HAD-like"/>
    <property type="match status" value="1"/>
</dbReference>
<keyword evidence="8" id="KW-0187">Copper transport</keyword>
<feature type="transmembrane region" description="Helical" evidence="16">
    <location>
        <begin position="236"/>
        <end position="258"/>
    </location>
</feature>
<evidence type="ECO:0000256" key="14">
    <source>
        <dbReference type="ARBA" id="ARBA00023065"/>
    </source>
</evidence>
<dbReference type="InterPro" id="IPR023299">
    <property type="entry name" value="ATPase_P-typ_cyto_dom_N"/>
</dbReference>
<dbReference type="Pfam" id="PF00403">
    <property type="entry name" value="HMA"/>
    <property type="match status" value="2"/>
</dbReference>
<dbReference type="Pfam" id="PF00122">
    <property type="entry name" value="E1-E2_ATPase"/>
    <property type="match status" value="1"/>
</dbReference>
<dbReference type="InterPro" id="IPR059000">
    <property type="entry name" value="ATPase_P-type_domA"/>
</dbReference>
<dbReference type="SUPFAM" id="SSF81653">
    <property type="entry name" value="Calcium ATPase, transduction domain A"/>
    <property type="match status" value="1"/>
</dbReference>
<evidence type="ECO:0000256" key="6">
    <source>
        <dbReference type="ARBA" id="ARBA00022737"/>
    </source>
</evidence>
<dbReference type="NCBIfam" id="TIGR01511">
    <property type="entry name" value="ATPase-IB1_Cu"/>
    <property type="match status" value="1"/>
</dbReference>
<feature type="domain" description="HMA" evidence="17">
    <location>
        <begin position="5"/>
        <end position="70"/>
    </location>
</feature>
<dbReference type="PROSITE" id="PS01047">
    <property type="entry name" value="HMA_1"/>
    <property type="match status" value="1"/>
</dbReference>
<sequence length="836" mass="86810">MTGSSSIQLSITGMSCASCVVRVENALNDVPGISGASVNLANEAARFESDAPAATGAAIEALSAAGYPARTARVTLNVGAMSCASCVGRVEQAQKAAQGILDVAVNLAAETAAVRYLPDVITPKEIAGISTAAGYPAEVADADARVSRSERKADEAQALARRVVFAAILTVPMFILEMGKHTIPGFEALVERTIGIQTSWLIQFTLATVVLFGPGWRFFEKGIPALLRRVPDMNSLVALGTGAAWSYSVVATFLPDLLPDGVRAVYFEAAAVIVVLILLGRFLEARAKGKTGAAIQALLGLQAKTARVLRDGQASEVEIEALRIGDLVLVRPGERVPVDGDVADGSSNVDESMITGEPLAVPKTAGNPVTGGTVNGIGSLTIAATRVGADTTLAQIIRMVEEAQGAKLPIQALVDRVTMWFVPAVLVLAMATVSVWLLVGPDPALTFALVAGVSVLIIACPCAMGLATPTSIMVGTGRAAEMGVFFRKGDALQHLDEVDIVALDKTGTVTQGQPSLTDLITTDGFDRAETLALIASVEAQSEHPVAEAIMKSAEYEGVSWPDATNFRSVTGYGVEALVRGRKVCVGADRFMAQQGIDIGPLEDRERALADKGRTALFAAVDRSLAAVIAVSDPVKSSSADVISALHDRGIKVAMITGDKKATADAIAREVGIDHVVAGVLPDGKVAALDELREGNRKIAFVGDGINDAPALAHADVGIAIGTGTDVAIESADVVLMSGDLRGVVNAIEVSRTTMRNIRQNLIWAFGYNVALIPVAAGALYPGFGLLLSPVFAAGAMALSSVSVLSNALRLRRIKPTMAEGDAPHQPATKLTTQPAE</sequence>
<dbReference type="InterPro" id="IPR001757">
    <property type="entry name" value="P_typ_ATPase"/>
</dbReference>
<dbReference type="InterPro" id="IPR023214">
    <property type="entry name" value="HAD_sf"/>
</dbReference>
<keyword evidence="19" id="KW-1185">Reference proteome</keyword>
<name>A0A0P1IV45_9RHOB</name>
<dbReference type="NCBIfam" id="TIGR01494">
    <property type="entry name" value="ATPase_P-type"/>
    <property type="match status" value="1"/>
</dbReference>
<dbReference type="FunFam" id="2.70.150.10:FF:000002">
    <property type="entry name" value="Copper-transporting ATPase 1, putative"/>
    <property type="match status" value="1"/>
</dbReference>
<keyword evidence="13" id="KW-0186">Copper</keyword>
<evidence type="ECO:0000256" key="13">
    <source>
        <dbReference type="ARBA" id="ARBA00023008"/>
    </source>
</evidence>
<keyword evidence="12 16" id="KW-1133">Transmembrane helix</keyword>